<evidence type="ECO:0000256" key="1">
    <source>
        <dbReference type="SAM" id="MobiDB-lite"/>
    </source>
</evidence>
<keyword evidence="3" id="KW-1185">Reference proteome</keyword>
<dbReference type="EMBL" id="MRCC01000041">
    <property type="protein sequence ID" value="OKH20465.1"/>
    <property type="molecule type" value="Genomic_DNA"/>
</dbReference>
<evidence type="ECO:0000313" key="3">
    <source>
        <dbReference type="Proteomes" id="UP000185984"/>
    </source>
</evidence>
<sequence>MVQEKKNMPIRISLEVAERLEELKAESGKSYNQLIEDALVKCYCNPPQATPTTGADLEPLLRRLDAIESRLGSKDDITSNITSDITDDIKSGITDDIKSDISYDIKSDIKSDMEPEPEPTPEPTILTKQELAERLGSKVSGGAMSALTALATAKKPVAWTSKYDPEGLGWKPTDGSREQWVVDSQP</sequence>
<dbReference type="AlphaFoldDB" id="A0A1U7HAA8"/>
<protein>
    <submittedName>
        <fullName evidence="2">Uncharacterized protein</fullName>
    </submittedName>
</protein>
<organism evidence="2 3">
    <name type="scientific">Chroogloeocystis siderophila 5.2 s.c.1</name>
    <dbReference type="NCBI Taxonomy" id="247279"/>
    <lineage>
        <taxon>Bacteria</taxon>
        <taxon>Bacillati</taxon>
        <taxon>Cyanobacteriota</taxon>
        <taxon>Cyanophyceae</taxon>
        <taxon>Oscillatoriophycideae</taxon>
        <taxon>Chroococcales</taxon>
        <taxon>Chroococcaceae</taxon>
        <taxon>Chroogloeocystis</taxon>
    </lineage>
</organism>
<proteinExistence type="predicted"/>
<evidence type="ECO:0000313" key="2">
    <source>
        <dbReference type="EMBL" id="OKH20465.1"/>
    </source>
</evidence>
<gene>
    <name evidence="2" type="ORF">NIES1031_23060</name>
</gene>
<dbReference type="GO" id="GO:0006355">
    <property type="term" value="P:regulation of DNA-templated transcription"/>
    <property type="evidence" value="ECO:0007669"/>
    <property type="project" value="InterPro"/>
</dbReference>
<accession>A0A1U7HAA8</accession>
<feature type="region of interest" description="Disordered" evidence="1">
    <location>
        <begin position="161"/>
        <end position="186"/>
    </location>
</feature>
<dbReference type="Proteomes" id="UP000185984">
    <property type="component" value="Unassembled WGS sequence"/>
</dbReference>
<comment type="caution">
    <text evidence="2">The sequence shown here is derived from an EMBL/GenBank/DDBJ whole genome shotgun (WGS) entry which is preliminary data.</text>
</comment>
<dbReference type="RefSeq" id="WP_073551763.1">
    <property type="nucleotide sequence ID" value="NZ_CAWMVK010000036.1"/>
</dbReference>
<name>A0A1U7HAA8_9CHRO</name>
<reference evidence="2 3" key="1">
    <citation type="submission" date="2016-11" db="EMBL/GenBank/DDBJ databases">
        <title>Draft Genome Sequences of Nine Cyanobacterial Strains from Diverse Habitats.</title>
        <authorList>
            <person name="Zhu T."/>
            <person name="Hou S."/>
            <person name="Lu X."/>
            <person name="Hess W.R."/>
        </authorList>
    </citation>
    <scope>NUCLEOTIDE SEQUENCE [LARGE SCALE GENOMIC DNA]</scope>
    <source>
        <strain evidence="2 3">5.2 s.c.1</strain>
    </source>
</reference>